<sequence length="276" mass="32149">MANMLNALKTIEQYKSDSPYYSELLDILAELLILREEYLKTSGGMIFPVDEHLIPQKVAGGLPLIDFISGKFDISLPRNYFLKLLEIAGKRSPERTQEMLKQLEDGDLDFEKMIRYTFDPLAEGEFPEEKDDDFYDLVELFLEESLRPELEKIAHHYGERISQLGWSEGYCPICGKEPKIGKIKAGDGRRYLFCNQCGFEWHYRRVKCPFCGNEEQHALAYFTIEGDERYRVDVCNVCKRYIKMVDLRETEQEANLDVEDIATLHLDMLAYEEGYS</sequence>
<evidence type="ECO:0000313" key="5">
    <source>
        <dbReference type="Proteomes" id="UP000198744"/>
    </source>
</evidence>
<dbReference type="InterPro" id="IPR006452">
    <property type="entry name" value="Formate_DH_accessory"/>
</dbReference>
<dbReference type="PANTHER" id="PTHR37689">
    <property type="entry name" value="PROTEIN FDHE"/>
    <property type="match status" value="1"/>
</dbReference>
<dbReference type="Pfam" id="PF24859">
    <property type="entry name" value="FdhE_central"/>
    <property type="match status" value="1"/>
</dbReference>
<evidence type="ECO:0000313" key="4">
    <source>
        <dbReference type="EMBL" id="SEM11727.1"/>
    </source>
</evidence>
<dbReference type="InterPro" id="IPR056796">
    <property type="entry name" value="FdhE_C"/>
</dbReference>
<dbReference type="PANTHER" id="PTHR37689:SF1">
    <property type="entry name" value="PROTEIN FDHE"/>
    <property type="match status" value="1"/>
</dbReference>
<dbReference type="Pfam" id="PF24860">
    <property type="entry name" value="FdhE_C"/>
    <property type="match status" value="1"/>
</dbReference>
<dbReference type="GO" id="GO:0008199">
    <property type="term" value="F:ferric iron binding"/>
    <property type="evidence" value="ECO:0007669"/>
    <property type="project" value="TreeGrafter"/>
</dbReference>
<dbReference type="InterPro" id="IPR056797">
    <property type="entry name" value="FdhE_central"/>
</dbReference>
<feature type="domain" description="FdhE C-terminal" evidence="3">
    <location>
        <begin position="206"/>
        <end position="275"/>
    </location>
</feature>
<organism evidence="4 5">
    <name type="scientific">Syntrophus gentianae</name>
    <dbReference type="NCBI Taxonomy" id="43775"/>
    <lineage>
        <taxon>Bacteria</taxon>
        <taxon>Pseudomonadati</taxon>
        <taxon>Thermodesulfobacteriota</taxon>
        <taxon>Syntrophia</taxon>
        <taxon>Syntrophales</taxon>
        <taxon>Syntrophaceae</taxon>
        <taxon>Syntrophus</taxon>
    </lineage>
</organism>
<protein>
    <submittedName>
        <fullName evidence="4">FdhE protein</fullName>
    </submittedName>
</protein>
<dbReference type="OrthoDB" id="9811074at2"/>
<dbReference type="RefSeq" id="WP_093882496.1">
    <property type="nucleotide sequence ID" value="NZ_FOBS01000004.1"/>
</dbReference>
<dbReference type="AlphaFoldDB" id="A0A1H7VSG8"/>
<dbReference type="Gene3D" id="3.90.1670.10">
    <property type="entry name" value="FdhE-like domain"/>
    <property type="match status" value="1"/>
</dbReference>
<feature type="domain" description="FdhE central" evidence="2">
    <location>
        <begin position="170"/>
        <end position="205"/>
    </location>
</feature>
<accession>A0A1H7VSG8</accession>
<dbReference type="EMBL" id="FOBS01000004">
    <property type="protein sequence ID" value="SEM11727.1"/>
    <property type="molecule type" value="Genomic_DNA"/>
</dbReference>
<dbReference type="CDD" id="cd16341">
    <property type="entry name" value="FdhE"/>
    <property type="match status" value="1"/>
</dbReference>
<dbReference type="InterPro" id="IPR024064">
    <property type="entry name" value="FdhE-like_sf"/>
</dbReference>
<keyword evidence="1" id="KW-0963">Cytoplasm</keyword>
<evidence type="ECO:0000256" key="1">
    <source>
        <dbReference type="ARBA" id="ARBA00022490"/>
    </source>
</evidence>
<dbReference type="GO" id="GO:0051604">
    <property type="term" value="P:protein maturation"/>
    <property type="evidence" value="ECO:0007669"/>
    <property type="project" value="TreeGrafter"/>
</dbReference>
<dbReference type="SUPFAM" id="SSF144020">
    <property type="entry name" value="FdhE-like"/>
    <property type="match status" value="1"/>
</dbReference>
<evidence type="ECO:0000259" key="3">
    <source>
        <dbReference type="Pfam" id="PF24860"/>
    </source>
</evidence>
<dbReference type="Proteomes" id="UP000198744">
    <property type="component" value="Unassembled WGS sequence"/>
</dbReference>
<dbReference type="GO" id="GO:0005829">
    <property type="term" value="C:cytosol"/>
    <property type="evidence" value="ECO:0007669"/>
    <property type="project" value="TreeGrafter"/>
</dbReference>
<gene>
    <name evidence="4" type="ORF">SAMN04489760_104141</name>
</gene>
<proteinExistence type="predicted"/>
<reference evidence="4 5" key="1">
    <citation type="submission" date="2016-10" db="EMBL/GenBank/DDBJ databases">
        <authorList>
            <person name="de Groot N.N."/>
        </authorList>
    </citation>
    <scope>NUCLEOTIDE SEQUENCE [LARGE SCALE GENOMIC DNA]</scope>
    <source>
        <strain evidence="4 5">DSM 8423</strain>
    </source>
</reference>
<evidence type="ECO:0000259" key="2">
    <source>
        <dbReference type="Pfam" id="PF24859"/>
    </source>
</evidence>
<dbReference type="STRING" id="43775.SAMN04489760_104141"/>
<name>A0A1H7VSG8_9BACT</name>
<keyword evidence="5" id="KW-1185">Reference proteome</keyword>